<dbReference type="InterPro" id="IPR010989">
    <property type="entry name" value="SNARE"/>
</dbReference>
<proteinExistence type="predicted"/>
<dbReference type="SUPFAM" id="SSF47661">
    <property type="entry name" value="t-snare proteins"/>
    <property type="match status" value="1"/>
</dbReference>
<organism evidence="1 2">
    <name type="scientific">Paenibacillus peoriae</name>
    <dbReference type="NCBI Taxonomy" id="59893"/>
    <lineage>
        <taxon>Bacteria</taxon>
        <taxon>Bacillati</taxon>
        <taxon>Bacillota</taxon>
        <taxon>Bacilli</taxon>
        <taxon>Bacillales</taxon>
        <taxon>Paenibacillaceae</taxon>
        <taxon>Paenibacillus</taxon>
    </lineage>
</organism>
<dbReference type="RefSeq" id="WP_190297253.1">
    <property type="nucleotide sequence ID" value="NZ_CP061172.1"/>
</dbReference>
<protein>
    <submittedName>
        <fullName evidence="1">Uncharacterized protein</fullName>
    </submittedName>
</protein>
<evidence type="ECO:0000313" key="1">
    <source>
        <dbReference type="EMBL" id="QNR65350.1"/>
    </source>
</evidence>
<sequence>MGIISQMKDILRLLDAAQDDLQAWVCLAEDEDSNFNLSDDAIEETRSLIGEIQTLLHEART</sequence>
<dbReference type="AlphaFoldDB" id="A0A7H0Y2P2"/>
<dbReference type="Proteomes" id="UP000516384">
    <property type="component" value="Chromosome"/>
</dbReference>
<dbReference type="EMBL" id="CP061172">
    <property type="protein sequence ID" value="QNR65350.1"/>
    <property type="molecule type" value="Genomic_DNA"/>
</dbReference>
<accession>A0A7H0Y2P2</accession>
<evidence type="ECO:0000313" key="2">
    <source>
        <dbReference type="Proteomes" id="UP000516384"/>
    </source>
</evidence>
<reference evidence="1 2" key="1">
    <citation type="submission" date="2020-09" db="EMBL/GenBank/DDBJ databases">
        <title>Characterization of Paenibacillus peoriae strain ZF390 with broad-spectrum antimicrobial activity as a potential biocontrol agent.</title>
        <authorList>
            <person name="Li L."/>
            <person name="Zhao Y."/>
            <person name="Li B."/>
            <person name="Xie X."/>
        </authorList>
    </citation>
    <scope>NUCLEOTIDE SEQUENCE [LARGE SCALE GENOMIC DNA]</scope>
    <source>
        <strain evidence="1 2">ZF390</strain>
    </source>
</reference>
<name>A0A7H0Y2P2_9BACL</name>
<gene>
    <name evidence="1" type="ORF">IAQ67_15755</name>
</gene>
<dbReference type="GO" id="GO:0016192">
    <property type="term" value="P:vesicle-mediated transport"/>
    <property type="evidence" value="ECO:0007669"/>
    <property type="project" value="InterPro"/>
</dbReference>
<dbReference type="GO" id="GO:0016020">
    <property type="term" value="C:membrane"/>
    <property type="evidence" value="ECO:0007669"/>
    <property type="project" value="InterPro"/>
</dbReference>